<accession>A0A382FQT5</accession>
<organism evidence="2">
    <name type="scientific">marine metagenome</name>
    <dbReference type="NCBI Taxonomy" id="408172"/>
    <lineage>
        <taxon>unclassified sequences</taxon>
        <taxon>metagenomes</taxon>
        <taxon>ecological metagenomes</taxon>
    </lineage>
</organism>
<protein>
    <recommendedName>
        <fullName evidence="1">DinB-like domain-containing protein</fullName>
    </recommendedName>
</protein>
<proteinExistence type="predicted"/>
<dbReference type="Pfam" id="PF12867">
    <property type="entry name" value="DinB_2"/>
    <property type="match status" value="1"/>
</dbReference>
<sequence>MVPNEVIESMKKTPSLVAHLIAETNNEQLDATDGKNWSTRTILAHLRDAEMYEFRLSIERLVAEDSPNLYFWEPERWEIERSLHRDSKEQILVDFALQRQASIALLQSLTSKQCTQKGMI</sequence>
<evidence type="ECO:0000259" key="1">
    <source>
        <dbReference type="Pfam" id="PF12867"/>
    </source>
</evidence>
<dbReference type="AlphaFoldDB" id="A0A382FQT5"/>
<gene>
    <name evidence="2" type="ORF">METZ01_LOCUS217447</name>
</gene>
<name>A0A382FQT5_9ZZZZ</name>
<dbReference type="SUPFAM" id="SSF109854">
    <property type="entry name" value="DinB/YfiT-like putative metalloenzymes"/>
    <property type="match status" value="1"/>
</dbReference>
<feature type="non-terminal residue" evidence="2">
    <location>
        <position position="120"/>
    </location>
</feature>
<dbReference type="InterPro" id="IPR034660">
    <property type="entry name" value="DinB/YfiT-like"/>
</dbReference>
<dbReference type="Gene3D" id="1.20.120.450">
    <property type="entry name" value="dinb family like domain"/>
    <property type="match status" value="1"/>
</dbReference>
<dbReference type="EMBL" id="UINC01050981">
    <property type="protein sequence ID" value="SVB64593.1"/>
    <property type="molecule type" value="Genomic_DNA"/>
</dbReference>
<dbReference type="InterPro" id="IPR024775">
    <property type="entry name" value="DinB-like"/>
</dbReference>
<evidence type="ECO:0000313" key="2">
    <source>
        <dbReference type="EMBL" id="SVB64593.1"/>
    </source>
</evidence>
<reference evidence="2" key="1">
    <citation type="submission" date="2018-05" db="EMBL/GenBank/DDBJ databases">
        <authorList>
            <person name="Lanie J.A."/>
            <person name="Ng W.-L."/>
            <person name="Kazmierczak K.M."/>
            <person name="Andrzejewski T.M."/>
            <person name="Davidsen T.M."/>
            <person name="Wayne K.J."/>
            <person name="Tettelin H."/>
            <person name="Glass J.I."/>
            <person name="Rusch D."/>
            <person name="Podicherti R."/>
            <person name="Tsui H.-C.T."/>
            <person name="Winkler M.E."/>
        </authorList>
    </citation>
    <scope>NUCLEOTIDE SEQUENCE</scope>
</reference>
<feature type="domain" description="DinB-like" evidence="1">
    <location>
        <begin position="12"/>
        <end position="114"/>
    </location>
</feature>